<dbReference type="STRING" id="1429043.X474_14315"/>
<feature type="domain" description="ABC3 transporter permease C-terminal" evidence="12">
    <location>
        <begin position="175"/>
        <end position="293"/>
    </location>
</feature>
<evidence type="ECO:0000313" key="15">
    <source>
        <dbReference type="Proteomes" id="UP000032233"/>
    </source>
</evidence>
<keyword evidence="6 11" id="KW-0812">Transmembrane</keyword>
<dbReference type="AlphaFoldDB" id="A0A0D2JV42"/>
<protein>
    <recommendedName>
        <fullName evidence="3 10">Cell division protein FtsX</fullName>
    </recommendedName>
</protein>
<proteinExistence type="inferred from homology"/>
<evidence type="ECO:0000256" key="6">
    <source>
        <dbReference type="ARBA" id="ARBA00022692"/>
    </source>
</evidence>
<dbReference type="Pfam" id="PF02687">
    <property type="entry name" value="FtsX"/>
    <property type="match status" value="1"/>
</dbReference>
<evidence type="ECO:0000256" key="10">
    <source>
        <dbReference type="PIRNR" id="PIRNR003097"/>
    </source>
</evidence>
<keyword evidence="5 10" id="KW-0132">Cell division</keyword>
<keyword evidence="15" id="KW-1185">Reference proteome</keyword>
<evidence type="ECO:0000256" key="8">
    <source>
        <dbReference type="ARBA" id="ARBA00023136"/>
    </source>
</evidence>
<evidence type="ECO:0000259" key="12">
    <source>
        <dbReference type="Pfam" id="PF02687"/>
    </source>
</evidence>
<feature type="domain" description="FtsX extracellular" evidence="13">
    <location>
        <begin position="61"/>
        <end position="152"/>
    </location>
</feature>
<evidence type="ECO:0000256" key="2">
    <source>
        <dbReference type="ARBA" id="ARBA00007379"/>
    </source>
</evidence>
<evidence type="ECO:0000259" key="13">
    <source>
        <dbReference type="Pfam" id="PF18075"/>
    </source>
</evidence>
<comment type="subcellular location">
    <subcellularLocation>
        <location evidence="1">Cell membrane</location>
        <topology evidence="1">Multi-pass membrane protein</topology>
    </subcellularLocation>
</comment>
<dbReference type="InterPro" id="IPR004513">
    <property type="entry name" value="FtsX"/>
</dbReference>
<keyword evidence="7 11" id="KW-1133">Transmembrane helix</keyword>
<keyword evidence="8 10" id="KW-0472">Membrane</keyword>
<dbReference type="Proteomes" id="UP000032233">
    <property type="component" value="Unassembled WGS sequence"/>
</dbReference>
<evidence type="ECO:0000256" key="11">
    <source>
        <dbReference type="SAM" id="Phobius"/>
    </source>
</evidence>
<evidence type="ECO:0000256" key="5">
    <source>
        <dbReference type="ARBA" id="ARBA00022618"/>
    </source>
</evidence>
<dbReference type="Gene3D" id="3.30.70.3040">
    <property type="match status" value="1"/>
</dbReference>
<feature type="transmembrane region" description="Helical" evidence="11">
    <location>
        <begin position="172"/>
        <end position="198"/>
    </location>
</feature>
<sequence>MSPKQPSMGPFARAFKQMKRDLWLQWAAIMSLTVSLAILGAYVTLCLNLSGAYQQMITGAAMMVVLDDSIAESDGWYLTRQLAVRSEVAKATFINKKKALNRFTRQLGENADILNGLKQNPLPPTIEVFLLPGAVQKTLAEQIKGLPHVTEVVTTRPWLRKMEDFAGTAWELAMALGLLLFAGIVFLVLNTVRIAIYVRRDQLEVMDLVGASNWFIRIPFLIEALIQAFVSSTLASLLIWGLLRVLASPKALPLGFNARQLMSFPWQAPVIISFLAVLAAVLGGFLGVSRALRPKGEF</sequence>
<reference evidence="14 15" key="1">
    <citation type="submission" date="2013-11" db="EMBL/GenBank/DDBJ databases">
        <title>Metagenomic analysis of a methanogenic consortium involved in long chain n-alkane degradation.</title>
        <authorList>
            <person name="Davidova I.A."/>
            <person name="Callaghan A.V."/>
            <person name="Wawrik B."/>
            <person name="Pruitt S."/>
            <person name="Marks C."/>
            <person name="Duncan K.E."/>
            <person name="Suflita J.M."/>
        </authorList>
    </citation>
    <scope>NUCLEOTIDE SEQUENCE [LARGE SCALE GENOMIC DNA]</scope>
    <source>
        <strain evidence="14 15">SPR</strain>
    </source>
</reference>
<evidence type="ECO:0000256" key="7">
    <source>
        <dbReference type="ARBA" id="ARBA00022989"/>
    </source>
</evidence>
<dbReference type="FunCoup" id="A0A0D2JV42">
    <property type="interactions" value="203"/>
</dbReference>
<organism evidence="14 15">
    <name type="scientific">Dethiosulfatarculus sandiegensis</name>
    <dbReference type="NCBI Taxonomy" id="1429043"/>
    <lineage>
        <taxon>Bacteria</taxon>
        <taxon>Pseudomonadati</taxon>
        <taxon>Thermodesulfobacteriota</taxon>
        <taxon>Desulfarculia</taxon>
        <taxon>Desulfarculales</taxon>
        <taxon>Desulfarculaceae</taxon>
        <taxon>Dethiosulfatarculus</taxon>
    </lineage>
</organism>
<dbReference type="RefSeq" id="WP_044349419.1">
    <property type="nucleotide sequence ID" value="NZ_AZAC01000016.1"/>
</dbReference>
<evidence type="ECO:0000256" key="9">
    <source>
        <dbReference type="ARBA" id="ARBA00023306"/>
    </source>
</evidence>
<dbReference type="GO" id="GO:0051301">
    <property type="term" value="P:cell division"/>
    <property type="evidence" value="ECO:0007669"/>
    <property type="project" value="UniProtKB-KW"/>
</dbReference>
<feature type="transmembrane region" description="Helical" evidence="11">
    <location>
        <begin position="21"/>
        <end position="43"/>
    </location>
</feature>
<dbReference type="EMBL" id="AZAC01000016">
    <property type="protein sequence ID" value="KIX13425.1"/>
    <property type="molecule type" value="Genomic_DNA"/>
</dbReference>
<feature type="transmembrane region" description="Helical" evidence="11">
    <location>
        <begin position="218"/>
        <end position="246"/>
    </location>
</feature>
<dbReference type="PIRSF" id="PIRSF003097">
    <property type="entry name" value="FtsX"/>
    <property type="match status" value="1"/>
</dbReference>
<evidence type="ECO:0000256" key="4">
    <source>
        <dbReference type="ARBA" id="ARBA00022475"/>
    </source>
</evidence>
<comment type="caution">
    <text evidence="14">The sequence shown here is derived from an EMBL/GenBank/DDBJ whole genome shotgun (WGS) entry which is preliminary data.</text>
</comment>
<dbReference type="PANTHER" id="PTHR47755:SF1">
    <property type="entry name" value="CELL DIVISION PROTEIN FTSX"/>
    <property type="match status" value="1"/>
</dbReference>
<dbReference type="GO" id="GO:0005886">
    <property type="term" value="C:plasma membrane"/>
    <property type="evidence" value="ECO:0007669"/>
    <property type="project" value="UniProtKB-SubCell"/>
</dbReference>
<dbReference type="OrthoDB" id="9813411at2"/>
<comment type="similarity">
    <text evidence="2 10">Belongs to the ABC-4 integral membrane protein family. FtsX subfamily.</text>
</comment>
<dbReference type="InParanoid" id="A0A0D2JV42"/>
<dbReference type="InterPro" id="IPR003838">
    <property type="entry name" value="ABC3_permease_C"/>
</dbReference>
<evidence type="ECO:0000256" key="1">
    <source>
        <dbReference type="ARBA" id="ARBA00004651"/>
    </source>
</evidence>
<dbReference type="PANTHER" id="PTHR47755">
    <property type="entry name" value="CELL DIVISION PROTEIN FTSX"/>
    <property type="match status" value="1"/>
</dbReference>
<dbReference type="InterPro" id="IPR040690">
    <property type="entry name" value="FtsX_ECD"/>
</dbReference>
<feature type="transmembrane region" description="Helical" evidence="11">
    <location>
        <begin position="266"/>
        <end position="288"/>
    </location>
</feature>
<gene>
    <name evidence="14" type="ORF">X474_14315</name>
</gene>
<name>A0A0D2JV42_9BACT</name>
<keyword evidence="9 10" id="KW-0131">Cell cycle</keyword>
<evidence type="ECO:0000256" key="3">
    <source>
        <dbReference type="ARBA" id="ARBA00021907"/>
    </source>
</evidence>
<dbReference type="Pfam" id="PF18075">
    <property type="entry name" value="FtsX_ECD"/>
    <property type="match status" value="1"/>
</dbReference>
<evidence type="ECO:0000313" key="14">
    <source>
        <dbReference type="EMBL" id="KIX13425.1"/>
    </source>
</evidence>
<keyword evidence="4 10" id="KW-1003">Cell membrane</keyword>
<accession>A0A0D2JV42</accession>